<dbReference type="AlphaFoldDB" id="A0AAD7A467"/>
<gene>
    <name evidence="1" type="ORF">DFH08DRAFT_960006</name>
</gene>
<accession>A0AAD7A467</accession>
<dbReference type="EMBL" id="JARIHO010000017">
    <property type="protein sequence ID" value="KAJ7348618.1"/>
    <property type="molecule type" value="Genomic_DNA"/>
</dbReference>
<organism evidence="1 2">
    <name type="scientific">Mycena albidolilacea</name>
    <dbReference type="NCBI Taxonomy" id="1033008"/>
    <lineage>
        <taxon>Eukaryota</taxon>
        <taxon>Fungi</taxon>
        <taxon>Dikarya</taxon>
        <taxon>Basidiomycota</taxon>
        <taxon>Agaricomycotina</taxon>
        <taxon>Agaricomycetes</taxon>
        <taxon>Agaricomycetidae</taxon>
        <taxon>Agaricales</taxon>
        <taxon>Marasmiineae</taxon>
        <taxon>Mycenaceae</taxon>
        <taxon>Mycena</taxon>
    </lineage>
</organism>
<name>A0AAD7A467_9AGAR</name>
<reference evidence="1" key="1">
    <citation type="submission" date="2023-03" db="EMBL/GenBank/DDBJ databases">
        <title>Massive genome expansion in bonnet fungi (Mycena s.s.) driven by repeated elements and novel gene families across ecological guilds.</title>
        <authorList>
            <consortium name="Lawrence Berkeley National Laboratory"/>
            <person name="Harder C.B."/>
            <person name="Miyauchi S."/>
            <person name="Viragh M."/>
            <person name="Kuo A."/>
            <person name="Thoen E."/>
            <person name="Andreopoulos B."/>
            <person name="Lu D."/>
            <person name="Skrede I."/>
            <person name="Drula E."/>
            <person name="Henrissat B."/>
            <person name="Morin E."/>
            <person name="Kohler A."/>
            <person name="Barry K."/>
            <person name="LaButti K."/>
            <person name="Morin E."/>
            <person name="Salamov A."/>
            <person name="Lipzen A."/>
            <person name="Mereny Z."/>
            <person name="Hegedus B."/>
            <person name="Baldrian P."/>
            <person name="Stursova M."/>
            <person name="Weitz H."/>
            <person name="Taylor A."/>
            <person name="Grigoriev I.V."/>
            <person name="Nagy L.G."/>
            <person name="Martin F."/>
            <person name="Kauserud H."/>
        </authorList>
    </citation>
    <scope>NUCLEOTIDE SEQUENCE</scope>
    <source>
        <strain evidence="1">CBHHK002</strain>
    </source>
</reference>
<sequence length="163" mass="17759">MSVNEEGVSETRTESRGDYLTSTLRGLLRLRPHRHPPPTPTPAALASCSGLCLPPRSCSPRCSRLPTPCTCTRAHTGTGTPAGLGRSHRSISPFSVSCRPFHGHRVRKTARTSDVMRTSTGASNTPSALKLIRWHAQAWVWVADLSMYEGWSWGGQAKGKIQL</sequence>
<evidence type="ECO:0000313" key="2">
    <source>
        <dbReference type="Proteomes" id="UP001218218"/>
    </source>
</evidence>
<proteinExistence type="predicted"/>
<comment type="caution">
    <text evidence="1">The sequence shown here is derived from an EMBL/GenBank/DDBJ whole genome shotgun (WGS) entry which is preliminary data.</text>
</comment>
<evidence type="ECO:0000313" key="1">
    <source>
        <dbReference type="EMBL" id="KAJ7348618.1"/>
    </source>
</evidence>
<keyword evidence="2" id="KW-1185">Reference proteome</keyword>
<dbReference type="Proteomes" id="UP001218218">
    <property type="component" value="Unassembled WGS sequence"/>
</dbReference>
<protein>
    <submittedName>
        <fullName evidence="1">Uncharacterized protein</fullName>
    </submittedName>
</protein>